<comment type="caution">
    <text evidence="1">The sequence shown here is derived from an EMBL/GenBank/DDBJ whole genome shotgun (WGS) entry which is preliminary data.</text>
</comment>
<feature type="non-terminal residue" evidence="1">
    <location>
        <position position="1"/>
    </location>
</feature>
<name>A0A392RNW5_9FABA</name>
<dbReference type="Proteomes" id="UP000265520">
    <property type="component" value="Unassembled WGS sequence"/>
</dbReference>
<accession>A0A392RNW5</accession>
<sequence length="51" mass="5706">FGLGRLILASLYDSLIEGCDLLKKGKDEKNSKKGKEDKELLLAGPIWFLQL</sequence>
<keyword evidence="2" id="KW-1185">Reference proteome</keyword>
<reference evidence="1 2" key="1">
    <citation type="journal article" date="2018" name="Front. Plant Sci.">
        <title>Red Clover (Trifolium pratense) and Zigzag Clover (T. medium) - A Picture of Genomic Similarities and Differences.</title>
        <authorList>
            <person name="Dluhosova J."/>
            <person name="Istvanek J."/>
            <person name="Nedelnik J."/>
            <person name="Repkova J."/>
        </authorList>
    </citation>
    <scope>NUCLEOTIDE SEQUENCE [LARGE SCALE GENOMIC DNA]</scope>
    <source>
        <strain evidence="2">cv. 10/8</strain>
        <tissue evidence="1">Leaf</tissue>
    </source>
</reference>
<evidence type="ECO:0000313" key="2">
    <source>
        <dbReference type="Proteomes" id="UP000265520"/>
    </source>
</evidence>
<protein>
    <submittedName>
        <fullName evidence="1">Uncharacterized protein</fullName>
    </submittedName>
</protein>
<proteinExistence type="predicted"/>
<dbReference type="AlphaFoldDB" id="A0A392RNW5"/>
<organism evidence="1 2">
    <name type="scientific">Trifolium medium</name>
    <dbReference type="NCBI Taxonomy" id="97028"/>
    <lineage>
        <taxon>Eukaryota</taxon>
        <taxon>Viridiplantae</taxon>
        <taxon>Streptophyta</taxon>
        <taxon>Embryophyta</taxon>
        <taxon>Tracheophyta</taxon>
        <taxon>Spermatophyta</taxon>
        <taxon>Magnoliopsida</taxon>
        <taxon>eudicotyledons</taxon>
        <taxon>Gunneridae</taxon>
        <taxon>Pentapetalae</taxon>
        <taxon>rosids</taxon>
        <taxon>fabids</taxon>
        <taxon>Fabales</taxon>
        <taxon>Fabaceae</taxon>
        <taxon>Papilionoideae</taxon>
        <taxon>50 kb inversion clade</taxon>
        <taxon>NPAAA clade</taxon>
        <taxon>Hologalegina</taxon>
        <taxon>IRL clade</taxon>
        <taxon>Trifolieae</taxon>
        <taxon>Trifolium</taxon>
    </lineage>
</organism>
<evidence type="ECO:0000313" key="1">
    <source>
        <dbReference type="EMBL" id="MCI37927.1"/>
    </source>
</evidence>
<dbReference type="EMBL" id="LXQA010249933">
    <property type="protein sequence ID" value="MCI37927.1"/>
    <property type="molecule type" value="Genomic_DNA"/>
</dbReference>